<accession>A0AAV7ID74</accession>
<dbReference type="Pfam" id="PF25031">
    <property type="entry name" value="SBSPON_C"/>
    <property type="match status" value="1"/>
</dbReference>
<dbReference type="AlphaFoldDB" id="A0AAV7ID74"/>
<evidence type="ECO:0000313" key="6">
    <source>
        <dbReference type="EMBL" id="KAH0550685.1"/>
    </source>
</evidence>
<reference evidence="6 7" key="1">
    <citation type="journal article" date="2021" name="J. Hered.">
        <title>A chromosome-level genome assembly of the parasitoid wasp, Cotesia glomerata (Hymenoptera: Braconidae).</title>
        <authorList>
            <person name="Pinto B.J."/>
            <person name="Weis J.J."/>
            <person name="Gamble T."/>
            <person name="Ode P.J."/>
            <person name="Paul R."/>
            <person name="Zaspel J.M."/>
        </authorList>
    </citation>
    <scope>NUCLEOTIDE SEQUENCE [LARGE SCALE GENOMIC DNA]</scope>
    <source>
        <strain evidence="6">CgM1</strain>
    </source>
</reference>
<dbReference type="SMART" id="SM00209">
    <property type="entry name" value="TSP1"/>
    <property type="match status" value="1"/>
</dbReference>
<name>A0AAV7ID74_COTGL</name>
<evidence type="ECO:0000256" key="2">
    <source>
        <dbReference type="ARBA" id="ARBA00023157"/>
    </source>
</evidence>
<dbReference type="InterPro" id="IPR056801">
    <property type="entry name" value="SBSPON_C"/>
</dbReference>
<evidence type="ECO:0000259" key="4">
    <source>
        <dbReference type="Pfam" id="PF19028"/>
    </source>
</evidence>
<organism evidence="6 7">
    <name type="scientific">Cotesia glomerata</name>
    <name type="common">Lepidopteran parasitic wasp</name>
    <name type="synonym">Apanteles glomeratus</name>
    <dbReference type="NCBI Taxonomy" id="32391"/>
    <lineage>
        <taxon>Eukaryota</taxon>
        <taxon>Metazoa</taxon>
        <taxon>Ecdysozoa</taxon>
        <taxon>Arthropoda</taxon>
        <taxon>Hexapoda</taxon>
        <taxon>Insecta</taxon>
        <taxon>Pterygota</taxon>
        <taxon>Neoptera</taxon>
        <taxon>Endopterygota</taxon>
        <taxon>Hymenoptera</taxon>
        <taxon>Apocrita</taxon>
        <taxon>Ichneumonoidea</taxon>
        <taxon>Braconidae</taxon>
        <taxon>Microgastrinae</taxon>
        <taxon>Cotesia</taxon>
    </lineage>
</organism>
<dbReference type="InterPro" id="IPR044004">
    <property type="entry name" value="TSP1_spondin_dom"/>
</dbReference>
<evidence type="ECO:0000259" key="5">
    <source>
        <dbReference type="Pfam" id="PF25031"/>
    </source>
</evidence>
<feature type="domain" description="SBSPON-like C-terminal" evidence="5">
    <location>
        <begin position="127"/>
        <end position="218"/>
    </location>
</feature>
<proteinExistence type="predicted"/>
<dbReference type="PANTHER" id="PTHR20920">
    <property type="entry name" value="RPE-SPONDIN"/>
    <property type="match status" value="1"/>
</dbReference>
<evidence type="ECO:0000256" key="1">
    <source>
        <dbReference type="ARBA" id="ARBA00022729"/>
    </source>
</evidence>
<evidence type="ECO:0000313" key="7">
    <source>
        <dbReference type="Proteomes" id="UP000826195"/>
    </source>
</evidence>
<evidence type="ECO:0000256" key="3">
    <source>
        <dbReference type="ARBA" id="ARBA00023180"/>
    </source>
</evidence>
<dbReference type="SUPFAM" id="SSF82895">
    <property type="entry name" value="TSP-1 type 1 repeat"/>
    <property type="match status" value="1"/>
</dbReference>
<dbReference type="PROSITE" id="PS50092">
    <property type="entry name" value="TSP1"/>
    <property type="match status" value="1"/>
</dbReference>
<comment type="caution">
    <text evidence="6">The sequence shown here is derived from an EMBL/GenBank/DDBJ whole genome shotgun (WGS) entry which is preliminary data.</text>
</comment>
<dbReference type="InterPro" id="IPR039942">
    <property type="entry name" value="SBSPO"/>
</dbReference>
<dbReference type="InterPro" id="IPR036383">
    <property type="entry name" value="TSP1_rpt_sf"/>
</dbReference>
<keyword evidence="3" id="KW-0325">Glycoprotein</keyword>
<evidence type="ECO:0008006" key="8">
    <source>
        <dbReference type="Google" id="ProtNLM"/>
    </source>
</evidence>
<protein>
    <recommendedName>
        <fullName evidence="8">Spondin-like TSP1 domain-containing protein</fullName>
    </recommendedName>
</protein>
<dbReference type="EMBL" id="JAHXZJ010001864">
    <property type="protein sequence ID" value="KAH0550685.1"/>
    <property type="molecule type" value="Genomic_DNA"/>
</dbReference>
<gene>
    <name evidence="6" type="ORF">KQX54_020534</name>
</gene>
<feature type="domain" description="Spondin-like TSP1" evidence="4">
    <location>
        <begin position="18"/>
        <end position="69"/>
    </location>
</feature>
<sequence length="224" mass="25332">MFIYISRQKNINVSVHDCIGSEWGPWSACNNKCGRGIQKRSRKIERPAENGGKGCNPLVQRRYCYSTQCDKHDPEIALRETAYILPAELSAARHKVTNNDIIRANLRLRKQLFPSLGDTDWSPYNVSKEYCVTFSITKASQKCTKKSGQSELSEGSTVCVKCETTAFIPSLDYRCRGDGGTEGMITRWSLFSEPYCYGKWQRTVKTGSECDASVCQPKPHYIFV</sequence>
<dbReference type="Pfam" id="PF19028">
    <property type="entry name" value="TSP1_spondin"/>
    <property type="match status" value="1"/>
</dbReference>
<keyword evidence="2" id="KW-1015">Disulfide bond</keyword>
<dbReference type="InterPro" id="IPR000884">
    <property type="entry name" value="TSP1_rpt"/>
</dbReference>
<dbReference type="Proteomes" id="UP000826195">
    <property type="component" value="Unassembled WGS sequence"/>
</dbReference>
<keyword evidence="1" id="KW-0732">Signal</keyword>
<keyword evidence="7" id="KW-1185">Reference proteome</keyword>
<dbReference type="PANTHER" id="PTHR20920:SF5">
    <property type="entry name" value="SMB DOMAIN-CONTAINING PROTEIN"/>
    <property type="match status" value="1"/>
</dbReference>
<dbReference type="Gene3D" id="2.20.100.10">
    <property type="entry name" value="Thrombospondin type-1 (TSP1) repeat"/>
    <property type="match status" value="1"/>
</dbReference>